<organismHost>
    <name type="scientific">Choristoneura fumiferana</name>
    <name type="common">Spruce budworm moth</name>
    <name type="synonym">Archips fumiferana</name>
    <dbReference type="NCBI Taxonomy" id="7141"/>
</organismHost>
<dbReference type="EMBL" id="AY052388">
    <property type="protein sequence ID" value="AAL32267.1"/>
    <property type="molecule type" value="Genomic_DNA"/>
</dbReference>
<reference evidence="1" key="2">
    <citation type="submission" date="2001-09" db="EMBL/GenBank/DDBJ databases">
        <title>Identification of p74 gene in Choristoneura fumiferana granulovirus; a gene code for an envelope protein essential for virulence of baculovirus occlusion bodies.</title>
        <authorList>
            <person name="Rashidan K.K."/>
            <person name="Smati R."/>
            <person name="Merzouki A."/>
            <person name="Tazi S."/>
            <person name="Guertin C."/>
        </authorList>
    </citation>
    <scope>NUCLEOTIDE SEQUENCE</scope>
</reference>
<proteinExistence type="predicted"/>
<reference evidence="1" key="1">
    <citation type="submission" date="2001-09" db="EMBL/GenBank/DDBJ databases">
        <title>Identification and characterization of the Choristoneura fumiferana granulovirus p10 gene.</title>
        <authorList>
            <person name="Rashidan K.K."/>
            <person name="Jean M."/>
            <person name="Nassoury N."/>
            <person name="Guertin C."/>
        </authorList>
    </citation>
    <scope>NUCLEOTIDE SEQUENCE</scope>
</reference>
<sequence>MSCITQRTTVSCMKRIKMLTGRHTTVADVTVFMNMKSVKSLRQITQ</sequence>
<protein>
    <submittedName>
        <fullName evidence="1">Uncharacterized protein</fullName>
    </submittedName>
</protein>
<name>Q8V9Y0_GVCF</name>
<accession>Q8V9Y0</accession>
<organism evidence="1">
    <name type="scientific">Choristoneura fumiferana granulovirus</name>
    <name type="common">CfGV</name>
    <dbReference type="NCBI Taxonomy" id="56947"/>
    <lineage>
        <taxon>Viruses</taxon>
        <taxon>Viruses incertae sedis</taxon>
        <taxon>Naldaviricetes</taxon>
        <taxon>Lefavirales</taxon>
        <taxon>Baculoviridae</taxon>
        <taxon>Betabaculovirus</taxon>
        <taxon>Betabaculovirus chofumiferanae</taxon>
    </lineage>
</organism>
<evidence type="ECO:0000313" key="1">
    <source>
        <dbReference type="EMBL" id="AAL32267.1"/>
    </source>
</evidence>